<dbReference type="CDD" id="cd03445">
    <property type="entry name" value="Thioesterase_II_repeat2"/>
    <property type="match status" value="1"/>
</dbReference>
<accession>E3J6Y8</accession>
<dbReference type="STRING" id="298654.FraEuI1c_5220"/>
<dbReference type="InterPro" id="IPR003703">
    <property type="entry name" value="Acyl_CoA_thio"/>
</dbReference>
<dbReference type="GO" id="GO:0009062">
    <property type="term" value="P:fatty acid catabolic process"/>
    <property type="evidence" value="ECO:0007669"/>
    <property type="project" value="TreeGrafter"/>
</dbReference>
<dbReference type="EC" id="3.1.2.27" evidence="6"/>
<dbReference type="SUPFAM" id="SSF54637">
    <property type="entry name" value="Thioesterase/thiol ester dehydrase-isomerase"/>
    <property type="match status" value="2"/>
</dbReference>
<dbReference type="Pfam" id="PF20789">
    <property type="entry name" value="4HBT_3C"/>
    <property type="match status" value="1"/>
</dbReference>
<dbReference type="EMBL" id="CP002299">
    <property type="protein sequence ID" value="ADP83208.1"/>
    <property type="molecule type" value="Genomic_DNA"/>
</dbReference>
<feature type="domain" description="Acyl-CoA thioesterase-like C-terminal" evidence="5">
    <location>
        <begin position="165"/>
        <end position="286"/>
    </location>
</feature>
<reference evidence="6 7" key="1">
    <citation type="submission" date="2010-10" db="EMBL/GenBank/DDBJ databases">
        <title>Complete sequence of Frankia sp. EuI1c.</title>
        <authorList>
            <consortium name="US DOE Joint Genome Institute"/>
            <person name="Lucas S."/>
            <person name="Copeland A."/>
            <person name="Lapidus A."/>
            <person name="Cheng J.-F."/>
            <person name="Bruce D."/>
            <person name="Goodwin L."/>
            <person name="Pitluck S."/>
            <person name="Chertkov O."/>
            <person name="Detter J.C."/>
            <person name="Han C."/>
            <person name="Tapia R."/>
            <person name="Land M."/>
            <person name="Hauser L."/>
            <person name="Jeffries C."/>
            <person name="Kyrpides N."/>
            <person name="Ivanova N."/>
            <person name="Mikhailova N."/>
            <person name="Beauchemin N."/>
            <person name="Sen A."/>
            <person name="Sur S.A."/>
            <person name="Gtari M."/>
            <person name="Wall L."/>
            <person name="Tisa L."/>
            <person name="Woyke T."/>
        </authorList>
    </citation>
    <scope>NUCLEOTIDE SEQUENCE [LARGE SCALE GENOMIC DNA]</scope>
    <source>
        <strain evidence="7">DSM 45817 / CECT 9037 / EuI1c</strain>
    </source>
</reference>
<gene>
    <name evidence="6" type="ordered locus">FraEuI1c_5220</name>
</gene>
<dbReference type="CDD" id="cd03444">
    <property type="entry name" value="Thioesterase_II_repeat1"/>
    <property type="match status" value="1"/>
</dbReference>
<dbReference type="Proteomes" id="UP000002484">
    <property type="component" value="Chromosome"/>
</dbReference>
<dbReference type="InterPro" id="IPR029069">
    <property type="entry name" value="HotDog_dom_sf"/>
</dbReference>
<dbReference type="InParanoid" id="E3J6Y8"/>
<keyword evidence="2 6" id="KW-0378">Hydrolase</keyword>
<evidence type="ECO:0000259" key="5">
    <source>
        <dbReference type="Pfam" id="PF20789"/>
    </source>
</evidence>
<dbReference type="HOGENOM" id="CLU_032690_0_0_11"/>
<evidence type="ECO:0000313" key="6">
    <source>
        <dbReference type="EMBL" id="ADP83208.1"/>
    </source>
</evidence>
<dbReference type="InterPro" id="IPR049450">
    <property type="entry name" value="ACOT8-like_C"/>
</dbReference>
<dbReference type="Pfam" id="PF13622">
    <property type="entry name" value="4HBT_3"/>
    <property type="match status" value="1"/>
</dbReference>
<evidence type="ECO:0000256" key="3">
    <source>
        <dbReference type="SAM" id="MobiDB-lite"/>
    </source>
</evidence>
<keyword evidence="7" id="KW-1185">Reference proteome</keyword>
<dbReference type="PANTHER" id="PTHR11066:SF34">
    <property type="entry name" value="ACYL-COENZYME A THIOESTERASE 8"/>
    <property type="match status" value="1"/>
</dbReference>
<dbReference type="AlphaFoldDB" id="E3J6Y8"/>
<protein>
    <submittedName>
        <fullName evidence="6">Choloyl-CoA hydrolase</fullName>
        <ecNumber evidence="6">3.1.2.27</ecNumber>
    </submittedName>
</protein>
<evidence type="ECO:0000256" key="1">
    <source>
        <dbReference type="ARBA" id="ARBA00006538"/>
    </source>
</evidence>
<dbReference type="Gene3D" id="2.40.160.210">
    <property type="entry name" value="Acyl-CoA thioesterase, double hotdog domain"/>
    <property type="match status" value="1"/>
</dbReference>
<dbReference type="InterPro" id="IPR042171">
    <property type="entry name" value="Acyl-CoA_hotdog"/>
</dbReference>
<organism evidence="6 7">
    <name type="scientific">Pseudofrankia inefficax (strain DSM 45817 / CECT 9037 / DDB 130130 / EuI1c)</name>
    <name type="common">Frankia inefficax</name>
    <dbReference type="NCBI Taxonomy" id="298654"/>
    <lineage>
        <taxon>Bacteria</taxon>
        <taxon>Bacillati</taxon>
        <taxon>Actinomycetota</taxon>
        <taxon>Actinomycetes</taxon>
        <taxon>Frankiales</taxon>
        <taxon>Frankiaceae</taxon>
        <taxon>Pseudofrankia</taxon>
    </lineage>
</organism>
<proteinExistence type="inferred from homology"/>
<evidence type="ECO:0000313" key="7">
    <source>
        <dbReference type="Proteomes" id="UP000002484"/>
    </source>
</evidence>
<name>E3J6Y8_PSEI1</name>
<dbReference type="GO" id="GO:0047617">
    <property type="term" value="F:fatty acyl-CoA hydrolase activity"/>
    <property type="evidence" value="ECO:0007669"/>
    <property type="project" value="InterPro"/>
</dbReference>
<comment type="similarity">
    <text evidence="1">Belongs to the C/M/P thioester hydrolase family.</text>
</comment>
<dbReference type="GO" id="GO:0033882">
    <property type="term" value="F:choloyl-CoA hydrolase activity"/>
    <property type="evidence" value="ECO:0007669"/>
    <property type="project" value="UniProtKB-EC"/>
</dbReference>
<dbReference type="InterPro" id="IPR049449">
    <property type="entry name" value="TesB_ACOT8-like_N"/>
</dbReference>
<feature type="domain" description="Acyl-CoA thioesterase-like N-terminal HotDog" evidence="4">
    <location>
        <begin position="65"/>
        <end position="140"/>
    </location>
</feature>
<dbReference type="eggNOG" id="COG1946">
    <property type="taxonomic scope" value="Bacteria"/>
</dbReference>
<dbReference type="PANTHER" id="PTHR11066">
    <property type="entry name" value="ACYL-COA THIOESTERASE"/>
    <property type="match status" value="1"/>
</dbReference>
<evidence type="ECO:0000259" key="4">
    <source>
        <dbReference type="Pfam" id="PF13622"/>
    </source>
</evidence>
<evidence type="ECO:0000256" key="2">
    <source>
        <dbReference type="ARBA" id="ARBA00022801"/>
    </source>
</evidence>
<feature type="region of interest" description="Disordered" evidence="3">
    <location>
        <begin position="1"/>
        <end position="32"/>
    </location>
</feature>
<dbReference type="OrthoDB" id="9781019at2"/>
<dbReference type="KEGG" id="fri:FraEuI1c_5220"/>
<dbReference type="GO" id="GO:0006637">
    <property type="term" value="P:acyl-CoA metabolic process"/>
    <property type="evidence" value="ECO:0007669"/>
    <property type="project" value="InterPro"/>
</dbReference>
<sequence>MSTVGGPNGAEAVSLDPARNAGRPFDDGTVPPGQAGVTLLDLLDLEELDRDLYRTTAVFDEPYSLFGGQVAAQALLAAGRTVPDDRLPHSLHGYYLSRGNAARPAIFRVERDRDGRSFSARRVVAIQGGQVIFNMSCSFHRPQTGLDRQAGPPPAAEAPASLPPLQLPRLFDVECRRPAQPYPDADWETRFWARATVPLTDDPLLHASVLTYLSDVSGGLAAWHDGRSHSGASLDHAVWFHRPARLDDWVLMDVTPLSAAGGRGLYNGTIHSGDGRLVATITQECLFRDVA</sequence>